<organism evidence="1">
    <name type="scientific">uncultured Solirubrobacterales bacterium</name>
    <dbReference type="NCBI Taxonomy" id="768556"/>
    <lineage>
        <taxon>Bacteria</taxon>
        <taxon>Bacillati</taxon>
        <taxon>Actinomycetota</taxon>
        <taxon>Thermoleophilia</taxon>
        <taxon>Solirubrobacterales</taxon>
        <taxon>environmental samples</taxon>
    </lineage>
</organism>
<evidence type="ECO:0000313" key="1">
    <source>
        <dbReference type="EMBL" id="CAA9490472.1"/>
    </source>
</evidence>
<dbReference type="EMBL" id="CADCVU010000064">
    <property type="protein sequence ID" value="CAA9490472.1"/>
    <property type="molecule type" value="Genomic_DNA"/>
</dbReference>
<reference evidence="1" key="1">
    <citation type="submission" date="2020-02" db="EMBL/GenBank/DDBJ databases">
        <authorList>
            <person name="Meier V. D."/>
        </authorList>
    </citation>
    <scope>NUCLEOTIDE SEQUENCE</scope>
    <source>
        <strain evidence="1">AVDCRST_MAG45</strain>
    </source>
</reference>
<sequence>MTQDERRHTTPFCWARAGGAGRAGGDAGLSFRWRARLTLARLVV</sequence>
<accession>A0A6J4SD54</accession>
<proteinExistence type="predicted"/>
<protein>
    <submittedName>
        <fullName evidence="1">Uncharacterized protein</fullName>
    </submittedName>
</protein>
<name>A0A6J4SD54_9ACTN</name>
<dbReference type="AlphaFoldDB" id="A0A6J4SD54"/>
<gene>
    <name evidence="1" type="ORF">AVDCRST_MAG45-719</name>
</gene>